<dbReference type="InterPro" id="IPR027304">
    <property type="entry name" value="Trigger_fact/SurA_dom_sf"/>
</dbReference>
<dbReference type="SUPFAM" id="SSF109998">
    <property type="entry name" value="Triger factor/SurA peptide-binding domain-like"/>
    <property type="match status" value="1"/>
</dbReference>
<dbReference type="RefSeq" id="WP_290254995.1">
    <property type="nucleotide sequence ID" value="NZ_JAUGQQ010000007.1"/>
</dbReference>
<gene>
    <name evidence="1" type="ORF">QRD02_10965</name>
</gene>
<organism evidence="1 2">
    <name type="scientific">Aequorivita aurantiaca</name>
    <dbReference type="NCBI Taxonomy" id="3053356"/>
    <lineage>
        <taxon>Bacteria</taxon>
        <taxon>Pseudomonadati</taxon>
        <taxon>Bacteroidota</taxon>
        <taxon>Flavobacteriia</taxon>
        <taxon>Flavobacteriales</taxon>
        <taxon>Flavobacteriaceae</taxon>
        <taxon>Aequorivita</taxon>
    </lineage>
</organism>
<dbReference type="Proteomes" id="UP001244787">
    <property type="component" value="Unassembled WGS sequence"/>
</dbReference>
<protein>
    <submittedName>
        <fullName evidence="1">Peptidyl-prolyl cis-trans isomerase</fullName>
    </submittedName>
</protein>
<name>A0ABT8DHM1_9FLAO</name>
<sequence>MIKHSLYIILCCSFFVSCDYFQQKTKQDQVIARVNDTYLYKADIEKFISENISPEDSTLIVNNYINRWATQQLLIDQAKINITAEKLSQFEKLVQEYRTDLLTEAYKNVIVSKQLDSVISEQEYQEYYQQNKDNFKQRDLLVMLRYVQLPLNYAGLAAVKEKLNRYNDKDKKSLNSQDYQFISSNFNDSVWIKKDVLFTALPVLKGNNEQMLKKSNFAQLQDSLGVYLVKIENVLNPNDTAPFPYIKPTLRQIILNKRKLELIKKLETDITKDAIETNNFEIYNNE</sequence>
<accession>A0ABT8DHM1</accession>
<keyword evidence="2" id="KW-1185">Reference proteome</keyword>
<comment type="caution">
    <text evidence="1">The sequence shown here is derived from an EMBL/GenBank/DDBJ whole genome shotgun (WGS) entry which is preliminary data.</text>
</comment>
<keyword evidence="1" id="KW-0413">Isomerase</keyword>
<dbReference type="PROSITE" id="PS51257">
    <property type="entry name" value="PROKAR_LIPOPROTEIN"/>
    <property type="match status" value="1"/>
</dbReference>
<evidence type="ECO:0000313" key="1">
    <source>
        <dbReference type="EMBL" id="MDN3724905.1"/>
    </source>
</evidence>
<evidence type="ECO:0000313" key="2">
    <source>
        <dbReference type="Proteomes" id="UP001244787"/>
    </source>
</evidence>
<dbReference type="EMBL" id="JAUGQQ010000007">
    <property type="protein sequence ID" value="MDN3724905.1"/>
    <property type="molecule type" value="Genomic_DNA"/>
</dbReference>
<dbReference type="GO" id="GO:0016853">
    <property type="term" value="F:isomerase activity"/>
    <property type="evidence" value="ECO:0007669"/>
    <property type="project" value="UniProtKB-KW"/>
</dbReference>
<reference evidence="1 2" key="1">
    <citation type="submission" date="2023-06" db="EMBL/GenBank/DDBJ databases">
        <authorList>
            <person name="Ye Y.-Q."/>
            <person name="Du Z.-J."/>
        </authorList>
    </citation>
    <scope>NUCLEOTIDE SEQUENCE [LARGE SCALE GENOMIC DNA]</scope>
    <source>
        <strain evidence="1 2">SDUM287046</strain>
    </source>
</reference>
<proteinExistence type="predicted"/>